<comment type="caution">
    <text evidence="4">The sequence shown here is derived from an EMBL/GenBank/DDBJ whole genome shotgun (WGS) entry which is preliminary data.</text>
</comment>
<keyword evidence="3" id="KW-0012">Acyltransferase</keyword>
<dbReference type="PANTHER" id="PTHR20919:SF0">
    <property type="entry name" value="HOMOSERINE O-SUCCINYLTRANSFERASE"/>
    <property type="match status" value="1"/>
</dbReference>
<dbReference type="PANTHER" id="PTHR20919">
    <property type="entry name" value="HOMOSERINE O-SUCCINYLTRANSFERASE"/>
    <property type="match status" value="1"/>
</dbReference>
<dbReference type="EMBL" id="SCWC02000003">
    <property type="protein sequence ID" value="KAA1039573.1"/>
    <property type="molecule type" value="Genomic_DNA"/>
</dbReference>
<dbReference type="Gene3D" id="3.40.50.880">
    <property type="match status" value="1"/>
</dbReference>
<dbReference type="InterPro" id="IPR033752">
    <property type="entry name" value="MetA_family"/>
</dbReference>
<keyword evidence="2" id="KW-0808">Transferase</keyword>
<dbReference type="Pfam" id="PF04204">
    <property type="entry name" value="HTS"/>
    <property type="match status" value="1"/>
</dbReference>
<evidence type="ECO:0008006" key="6">
    <source>
        <dbReference type="Google" id="ProtNLM"/>
    </source>
</evidence>
<protein>
    <recommendedName>
        <fullName evidence="6">Homoserine O-succinyltransferase</fullName>
    </recommendedName>
</protein>
<proteinExistence type="predicted"/>
<evidence type="ECO:0000313" key="4">
    <source>
        <dbReference type="EMBL" id="KAA1039573.1"/>
    </source>
</evidence>
<gene>
    <name evidence="4" type="ORF">ERX35_005720</name>
</gene>
<name>A0ABQ6R8U8_9STAP</name>
<reference evidence="4 5" key="1">
    <citation type="submission" date="2019-09" db="EMBL/GenBank/DDBJ databases">
        <authorList>
            <person name="Mazhar S."/>
            <person name="Altermann E."/>
            <person name="Hill C."/>
            <person name="Mcauliffe O."/>
        </authorList>
    </citation>
    <scope>NUCLEOTIDE SEQUENCE [LARGE SCALE GENOMIC DNA]</scope>
    <source>
        <strain evidence="4 5">ATCC 51831</strain>
    </source>
</reference>
<dbReference type="InterPro" id="IPR029062">
    <property type="entry name" value="Class_I_gatase-like"/>
</dbReference>
<evidence type="ECO:0000313" key="5">
    <source>
        <dbReference type="Proteomes" id="UP000295735"/>
    </source>
</evidence>
<dbReference type="Proteomes" id="UP000295735">
    <property type="component" value="Unassembled WGS sequence"/>
</dbReference>
<organism evidence="4 5">
    <name type="scientific">Macrococcus equipercicus</name>
    <dbReference type="NCBI Taxonomy" id="69967"/>
    <lineage>
        <taxon>Bacteria</taxon>
        <taxon>Bacillati</taxon>
        <taxon>Bacillota</taxon>
        <taxon>Bacilli</taxon>
        <taxon>Bacillales</taxon>
        <taxon>Staphylococcaceae</taxon>
        <taxon>Macrococcus</taxon>
    </lineage>
</organism>
<sequence>MSILGPHVNYGIDKVVVPQKLFGLYPFDWIDTLHPYAAAIKGPMTIPTSRHTQIDETQLAQAPLDALAYHPVLGPDIIVARERHDLYIFGHFEYEADTLQNEYTRDVGKGQTIDLPYNYFPENDTTRRPVNYWQQSGKQLFANWLSLIPVHENTL</sequence>
<keyword evidence="5" id="KW-1185">Reference proteome</keyword>
<evidence type="ECO:0000256" key="3">
    <source>
        <dbReference type="ARBA" id="ARBA00023315"/>
    </source>
</evidence>
<accession>A0ABQ6R8U8</accession>
<keyword evidence="1" id="KW-0028">Amino-acid biosynthesis</keyword>
<dbReference type="SUPFAM" id="SSF52317">
    <property type="entry name" value="Class I glutamine amidotransferase-like"/>
    <property type="match status" value="1"/>
</dbReference>
<evidence type="ECO:0000256" key="2">
    <source>
        <dbReference type="ARBA" id="ARBA00022679"/>
    </source>
</evidence>
<evidence type="ECO:0000256" key="1">
    <source>
        <dbReference type="ARBA" id="ARBA00022605"/>
    </source>
</evidence>